<evidence type="ECO:0000256" key="5">
    <source>
        <dbReference type="ARBA" id="ARBA00023239"/>
    </source>
</evidence>
<dbReference type="EC" id="4.1.2.25" evidence="6"/>
<evidence type="ECO:0000313" key="8">
    <source>
        <dbReference type="EMBL" id="HIZ15103.1"/>
    </source>
</evidence>
<dbReference type="PANTHER" id="PTHR42844">
    <property type="entry name" value="DIHYDRONEOPTERIN ALDOLASE 1-RELATED"/>
    <property type="match status" value="1"/>
</dbReference>
<reference evidence="8" key="2">
    <citation type="submission" date="2021-04" db="EMBL/GenBank/DDBJ databases">
        <authorList>
            <person name="Gilroy R."/>
        </authorList>
    </citation>
    <scope>NUCLEOTIDE SEQUENCE</scope>
    <source>
        <strain evidence="8">ChiHjej11B10-19426</strain>
    </source>
</reference>
<keyword evidence="5 6" id="KW-0456">Lyase</keyword>
<evidence type="ECO:0000259" key="7">
    <source>
        <dbReference type="SMART" id="SM00905"/>
    </source>
</evidence>
<dbReference type="NCBIfam" id="TIGR00526">
    <property type="entry name" value="folB_dom"/>
    <property type="match status" value="1"/>
</dbReference>
<gene>
    <name evidence="8" type="primary">folB</name>
    <name evidence="8" type="ORF">H9816_04250</name>
</gene>
<dbReference type="InterPro" id="IPR043133">
    <property type="entry name" value="GTP-CH-I_C/QueF"/>
</dbReference>
<evidence type="ECO:0000256" key="6">
    <source>
        <dbReference type="RuleBase" id="RU362079"/>
    </source>
</evidence>
<protein>
    <recommendedName>
        <fullName evidence="6">7,8-dihydroneopterin aldolase</fullName>
        <ecNumber evidence="6">4.1.2.25</ecNumber>
    </recommendedName>
</protein>
<comment type="catalytic activity">
    <reaction evidence="1 6">
        <text>7,8-dihydroneopterin = 6-hydroxymethyl-7,8-dihydropterin + glycolaldehyde</text>
        <dbReference type="Rhea" id="RHEA:10540"/>
        <dbReference type="ChEBI" id="CHEBI:17001"/>
        <dbReference type="ChEBI" id="CHEBI:17071"/>
        <dbReference type="ChEBI" id="CHEBI:44841"/>
        <dbReference type="EC" id="4.1.2.25"/>
    </reaction>
</comment>
<dbReference type="Pfam" id="PF02152">
    <property type="entry name" value="FolB"/>
    <property type="match status" value="1"/>
</dbReference>
<feature type="domain" description="Dihydroneopterin aldolase/epimerase" evidence="7">
    <location>
        <begin position="5"/>
        <end position="117"/>
    </location>
</feature>
<comment type="caution">
    <text evidence="8">The sequence shown here is derived from an EMBL/GenBank/DDBJ whole genome shotgun (WGS) entry which is preliminary data.</text>
</comment>
<dbReference type="PANTHER" id="PTHR42844:SF1">
    <property type="entry name" value="DIHYDRONEOPTERIN ALDOLASE 1-RELATED"/>
    <property type="match status" value="1"/>
</dbReference>
<dbReference type="GO" id="GO:0005737">
    <property type="term" value="C:cytoplasm"/>
    <property type="evidence" value="ECO:0007669"/>
    <property type="project" value="TreeGrafter"/>
</dbReference>
<dbReference type="GO" id="GO:0046654">
    <property type="term" value="P:tetrahydrofolate biosynthetic process"/>
    <property type="evidence" value="ECO:0007669"/>
    <property type="project" value="UniProtKB-UniRule"/>
</dbReference>
<evidence type="ECO:0000256" key="1">
    <source>
        <dbReference type="ARBA" id="ARBA00001353"/>
    </source>
</evidence>
<evidence type="ECO:0000256" key="4">
    <source>
        <dbReference type="ARBA" id="ARBA00022909"/>
    </source>
</evidence>
<comment type="function">
    <text evidence="6">Catalyzes the conversion of 7,8-dihydroneopterin to 6-hydroxymethyl-7,8-dihydropterin.</text>
</comment>
<dbReference type="SUPFAM" id="SSF55620">
    <property type="entry name" value="Tetrahydrobiopterin biosynthesis enzymes-like"/>
    <property type="match status" value="1"/>
</dbReference>
<dbReference type="Proteomes" id="UP000824014">
    <property type="component" value="Unassembled WGS sequence"/>
</dbReference>
<name>A0A9D2IL40_9BACT</name>
<keyword evidence="4 6" id="KW-0289">Folate biosynthesis</keyword>
<dbReference type="GO" id="GO:0046656">
    <property type="term" value="P:folic acid biosynthetic process"/>
    <property type="evidence" value="ECO:0007669"/>
    <property type="project" value="UniProtKB-UniRule"/>
</dbReference>
<sequence>MTYTITLEDMEFKAYHGCYDLEKQVGNRFLVTAVLDAELDEAARTDDVTKTINYLTVYGIIAECMRETSNILEHVALHIIDSLYAAFPQLRHASVTVSKLAPPLGGKLRRVSVTLGR</sequence>
<dbReference type="GO" id="GO:0004150">
    <property type="term" value="F:dihydroneopterin aldolase activity"/>
    <property type="evidence" value="ECO:0007669"/>
    <property type="project" value="UniProtKB-UniRule"/>
</dbReference>
<dbReference type="NCBIfam" id="TIGR00525">
    <property type="entry name" value="folB"/>
    <property type="match status" value="1"/>
</dbReference>
<dbReference type="Gene3D" id="3.30.1130.10">
    <property type="match status" value="1"/>
</dbReference>
<evidence type="ECO:0000256" key="3">
    <source>
        <dbReference type="ARBA" id="ARBA00005708"/>
    </source>
</evidence>
<dbReference type="SMART" id="SM00905">
    <property type="entry name" value="FolB"/>
    <property type="match status" value="1"/>
</dbReference>
<dbReference type="InterPro" id="IPR006156">
    <property type="entry name" value="Dihydroneopterin_aldolase"/>
</dbReference>
<comment type="pathway">
    <text evidence="2 6">Cofactor biosynthesis; tetrahydrofolate biosynthesis; 2-amino-4-hydroxy-6-hydroxymethyl-7,8-dihydropteridine diphosphate from 7,8-dihydroneopterin triphosphate: step 3/4.</text>
</comment>
<reference evidence="8" key="1">
    <citation type="journal article" date="2021" name="PeerJ">
        <title>Extensive microbial diversity within the chicken gut microbiome revealed by metagenomics and culture.</title>
        <authorList>
            <person name="Gilroy R."/>
            <person name="Ravi A."/>
            <person name="Getino M."/>
            <person name="Pursley I."/>
            <person name="Horton D.L."/>
            <person name="Alikhan N.F."/>
            <person name="Baker D."/>
            <person name="Gharbi K."/>
            <person name="Hall N."/>
            <person name="Watson M."/>
            <person name="Adriaenssens E.M."/>
            <person name="Foster-Nyarko E."/>
            <person name="Jarju S."/>
            <person name="Secka A."/>
            <person name="Antonio M."/>
            <person name="Oren A."/>
            <person name="Chaudhuri R.R."/>
            <person name="La Ragione R."/>
            <person name="Hildebrand F."/>
            <person name="Pallen M.J."/>
        </authorList>
    </citation>
    <scope>NUCLEOTIDE SEQUENCE</scope>
    <source>
        <strain evidence="8">ChiHjej11B10-19426</strain>
    </source>
</reference>
<dbReference type="AlphaFoldDB" id="A0A9D2IL40"/>
<proteinExistence type="inferred from homology"/>
<evidence type="ECO:0000256" key="2">
    <source>
        <dbReference type="ARBA" id="ARBA00005013"/>
    </source>
</evidence>
<accession>A0A9D2IL40</accession>
<organism evidence="8 9">
    <name type="scientific">Candidatus Tidjanibacter faecipullorum</name>
    <dbReference type="NCBI Taxonomy" id="2838766"/>
    <lineage>
        <taxon>Bacteria</taxon>
        <taxon>Pseudomonadati</taxon>
        <taxon>Bacteroidota</taxon>
        <taxon>Bacteroidia</taxon>
        <taxon>Bacteroidales</taxon>
        <taxon>Rikenellaceae</taxon>
        <taxon>Tidjanibacter</taxon>
    </lineage>
</organism>
<evidence type="ECO:0000313" key="9">
    <source>
        <dbReference type="Proteomes" id="UP000824014"/>
    </source>
</evidence>
<dbReference type="InterPro" id="IPR006157">
    <property type="entry name" value="FolB_dom"/>
</dbReference>
<dbReference type="EMBL" id="DXCC01000013">
    <property type="protein sequence ID" value="HIZ15103.1"/>
    <property type="molecule type" value="Genomic_DNA"/>
</dbReference>
<comment type="similarity">
    <text evidence="3 6">Belongs to the DHNA family.</text>
</comment>